<dbReference type="Proteomes" id="UP000821845">
    <property type="component" value="Chromosome 2"/>
</dbReference>
<proteinExistence type="predicted"/>
<reference evidence="1" key="1">
    <citation type="submission" date="2020-05" db="EMBL/GenBank/DDBJ databases">
        <title>Large-scale comparative analyses of tick genomes elucidate their genetic diversity and vector capacities.</title>
        <authorList>
            <person name="Jia N."/>
            <person name="Wang J."/>
            <person name="Shi W."/>
            <person name="Du L."/>
            <person name="Sun Y."/>
            <person name="Zhan W."/>
            <person name="Jiang J."/>
            <person name="Wang Q."/>
            <person name="Zhang B."/>
            <person name="Ji P."/>
            <person name="Sakyi L.B."/>
            <person name="Cui X."/>
            <person name="Yuan T."/>
            <person name="Jiang B."/>
            <person name="Yang W."/>
            <person name="Lam T.T.-Y."/>
            <person name="Chang Q."/>
            <person name="Ding S."/>
            <person name="Wang X."/>
            <person name="Zhu J."/>
            <person name="Ruan X."/>
            <person name="Zhao L."/>
            <person name="Wei J."/>
            <person name="Que T."/>
            <person name="Du C."/>
            <person name="Cheng J."/>
            <person name="Dai P."/>
            <person name="Han X."/>
            <person name="Huang E."/>
            <person name="Gao Y."/>
            <person name="Liu J."/>
            <person name="Shao H."/>
            <person name="Ye R."/>
            <person name="Li L."/>
            <person name="Wei W."/>
            <person name="Wang X."/>
            <person name="Wang C."/>
            <person name="Yang T."/>
            <person name="Huo Q."/>
            <person name="Li W."/>
            <person name="Guo W."/>
            <person name="Chen H."/>
            <person name="Zhou L."/>
            <person name="Ni X."/>
            <person name="Tian J."/>
            <person name="Zhou Y."/>
            <person name="Sheng Y."/>
            <person name="Liu T."/>
            <person name="Pan Y."/>
            <person name="Xia L."/>
            <person name="Li J."/>
            <person name="Zhao F."/>
            <person name="Cao W."/>
        </authorList>
    </citation>
    <scope>NUCLEOTIDE SEQUENCE</scope>
    <source>
        <strain evidence="1">Hyas-2018</strain>
    </source>
</reference>
<comment type="caution">
    <text evidence="1">The sequence shown here is derived from an EMBL/GenBank/DDBJ whole genome shotgun (WGS) entry which is preliminary data.</text>
</comment>
<accession>A0ACB7T1X3</accession>
<keyword evidence="2" id="KW-1185">Reference proteome</keyword>
<name>A0ACB7T1X3_HYAAI</name>
<dbReference type="EMBL" id="CM023482">
    <property type="protein sequence ID" value="KAH6940101.1"/>
    <property type="molecule type" value="Genomic_DNA"/>
</dbReference>
<protein>
    <submittedName>
        <fullName evidence="1">Uncharacterized protein</fullName>
    </submittedName>
</protein>
<sequence length="99" mass="11285">MPGRYIHAKRTSSCEWDHDQHGVLAVAACGTLEPECLQPLERGSCDKLHGRFFYNATSRQCQEFFWKGCAENANNFENREDCEKECQHSGVPLPRPKGK</sequence>
<organism evidence="1 2">
    <name type="scientific">Hyalomma asiaticum</name>
    <name type="common">Tick</name>
    <dbReference type="NCBI Taxonomy" id="266040"/>
    <lineage>
        <taxon>Eukaryota</taxon>
        <taxon>Metazoa</taxon>
        <taxon>Ecdysozoa</taxon>
        <taxon>Arthropoda</taxon>
        <taxon>Chelicerata</taxon>
        <taxon>Arachnida</taxon>
        <taxon>Acari</taxon>
        <taxon>Parasitiformes</taxon>
        <taxon>Ixodida</taxon>
        <taxon>Ixodoidea</taxon>
        <taxon>Ixodidae</taxon>
        <taxon>Hyalomminae</taxon>
        <taxon>Hyalomma</taxon>
    </lineage>
</organism>
<evidence type="ECO:0000313" key="2">
    <source>
        <dbReference type="Proteomes" id="UP000821845"/>
    </source>
</evidence>
<evidence type="ECO:0000313" key="1">
    <source>
        <dbReference type="EMBL" id="KAH6940101.1"/>
    </source>
</evidence>
<gene>
    <name evidence="1" type="ORF">HPB50_024758</name>
</gene>